<dbReference type="GO" id="GO:0042732">
    <property type="term" value="P:D-xylose metabolic process"/>
    <property type="evidence" value="ECO:0007669"/>
    <property type="project" value="UniProtKB-KW"/>
</dbReference>
<evidence type="ECO:0000256" key="2">
    <source>
        <dbReference type="ARBA" id="ARBA00018232"/>
    </source>
</evidence>
<dbReference type="PROSITE" id="PS51415">
    <property type="entry name" value="XYLOSE_ISOMERASE"/>
    <property type="match status" value="1"/>
</dbReference>
<evidence type="ECO:0000313" key="13">
    <source>
        <dbReference type="Proteomes" id="UP000295258"/>
    </source>
</evidence>
<keyword evidence="4 8" id="KW-0479">Metal-binding</keyword>
<dbReference type="SUPFAM" id="SSF51658">
    <property type="entry name" value="Xylose isomerase-like"/>
    <property type="match status" value="1"/>
</dbReference>
<dbReference type="PANTHER" id="PTHR30268:SF0">
    <property type="entry name" value="L-RHAMNOSE ISOMERASE"/>
    <property type="match status" value="1"/>
</dbReference>
<dbReference type="Proteomes" id="UP000295258">
    <property type="component" value="Unassembled WGS sequence"/>
</dbReference>
<gene>
    <name evidence="12" type="ORF">E1292_48570</name>
</gene>
<evidence type="ECO:0000256" key="9">
    <source>
        <dbReference type="RuleBase" id="RU000610"/>
    </source>
</evidence>
<organism evidence="12 13">
    <name type="scientific">Nonomuraea deserti</name>
    <dbReference type="NCBI Taxonomy" id="1848322"/>
    <lineage>
        <taxon>Bacteria</taxon>
        <taxon>Bacillati</taxon>
        <taxon>Actinomycetota</taxon>
        <taxon>Actinomycetes</taxon>
        <taxon>Streptosporangiales</taxon>
        <taxon>Streptosporangiaceae</taxon>
        <taxon>Nonomuraea</taxon>
    </lineage>
</organism>
<keyword evidence="8" id="KW-0859">Xylose metabolism</keyword>
<keyword evidence="13" id="KW-1185">Reference proteome</keyword>
<evidence type="ECO:0000256" key="7">
    <source>
        <dbReference type="ARBA" id="ARBA00023277"/>
    </source>
</evidence>
<dbReference type="PANTHER" id="PTHR30268">
    <property type="entry name" value="L-RHAMNOSE ISOMERASE"/>
    <property type="match status" value="1"/>
</dbReference>
<dbReference type="EMBL" id="SMKO01000309">
    <property type="protein sequence ID" value="TDC85750.1"/>
    <property type="molecule type" value="Genomic_DNA"/>
</dbReference>
<keyword evidence="6 8" id="KW-0413">Isomerase</keyword>
<evidence type="ECO:0000256" key="3">
    <source>
        <dbReference type="ARBA" id="ARBA00022490"/>
    </source>
</evidence>
<name>A0A4R4U4H8_9ACTN</name>
<keyword evidence="7 8" id="KW-0119">Carbohydrate metabolism</keyword>
<protein>
    <recommendedName>
        <fullName evidence="2 8">Xylose isomerase</fullName>
        <ecNumber evidence="8">5.3.1.5</ecNumber>
    </recommendedName>
</protein>
<evidence type="ECO:0000256" key="6">
    <source>
        <dbReference type="ARBA" id="ARBA00023235"/>
    </source>
</evidence>
<dbReference type="EC" id="5.3.1.5" evidence="8"/>
<sequence length="358" mass="38846">MSALTFGAGIWAFGQIVDRYATDGYGPSRTMSEMLDLAASVDGLECLDINVPFADGVSKTSELAAALAERGLRARAITPHLYTREFVKGAFTNPDPAVRERAVERVHEAVAVARELGAGYVKFWPGQDGFDMPGQADYARLWDLTVSAIRELASAHPDVQFAIEYKAKEPRVRITLSDAARTLLAIEEAGQPNVGIVMDFGHSLLAGETPAEAVQLVHRRGRLVSVELNDNWRGWDDDLPVASVHLFETIEYLLAVRRIGWSAPVLLDQFPFREDPVRALSQSIATIRMLEQVCDRVDLDELRDAQERQDALRAQALLWSALGAARETAGAAGEATGTARETAGAAGEATGTGTARET</sequence>
<reference evidence="12 13" key="1">
    <citation type="submission" date="2019-03" db="EMBL/GenBank/DDBJ databases">
        <title>Draft genome sequences of novel Actinobacteria.</title>
        <authorList>
            <person name="Sahin N."/>
            <person name="Ay H."/>
            <person name="Saygin H."/>
        </authorList>
    </citation>
    <scope>NUCLEOTIDE SEQUENCE [LARGE SCALE GENOMIC DNA]</scope>
    <source>
        <strain evidence="12 13">KC310</strain>
    </source>
</reference>
<dbReference type="RefSeq" id="WP_132606578.1">
    <property type="nucleotide sequence ID" value="NZ_SMKO01000309.1"/>
</dbReference>
<evidence type="ECO:0000259" key="11">
    <source>
        <dbReference type="Pfam" id="PF01261"/>
    </source>
</evidence>
<comment type="subunit">
    <text evidence="9">Homotetramer.</text>
</comment>
<dbReference type="GO" id="GO:0009045">
    <property type="term" value="F:xylose isomerase activity"/>
    <property type="evidence" value="ECO:0007669"/>
    <property type="project" value="UniProtKB-EC"/>
</dbReference>
<comment type="subcellular location">
    <subcellularLocation>
        <location evidence="1 9">Cytoplasm</location>
    </subcellularLocation>
</comment>
<dbReference type="Gene3D" id="3.20.20.150">
    <property type="entry name" value="Divalent-metal-dependent TIM barrel enzymes"/>
    <property type="match status" value="1"/>
</dbReference>
<dbReference type="GO" id="GO:0005737">
    <property type="term" value="C:cytoplasm"/>
    <property type="evidence" value="ECO:0007669"/>
    <property type="project" value="UniProtKB-SubCell"/>
</dbReference>
<accession>A0A4R4U4H8</accession>
<evidence type="ECO:0000256" key="1">
    <source>
        <dbReference type="ARBA" id="ARBA00004496"/>
    </source>
</evidence>
<keyword evidence="5" id="KW-0464">Manganese</keyword>
<comment type="similarity">
    <text evidence="8">Belongs to the xylose isomerase family.</text>
</comment>
<comment type="catalytic activity">
    <reaction evidence="8">
        <text>alpha-D-xylose = alpha-D-xylulofuranose</text>
        <dbReference type="Rhea" id="RHEA:22816"/>
        <dbReference type="ChEBI" id="CHEBI:28518"/>
        <dbReference type="ChEBI" id="CHEBI:188998"/>
        <dbReference type="EC" id="5.3.1.5"/>
    </reaction>
</comment>
<dbReference type="GO" id="GO:0046872">
    <property type="term" value="F:metal ion binding"/>
    <property type="evidence" value="ECO:0007669"/>
    <property type="project" value="UniProtKB-KW"/>
</dbReference>
<proteinExistence type="inferred from homology"/>
<dbReference type="Pfam" id="PF01261">
    <property type="entry name" value="AP_endonuc_2"/>
    <property type="match status" value="1"/>
</dbReference>
<evidence type="ECO:0000256" key="5">
    <source>
        <dbReference type="ARBA" id="ARBA00023211"/>
    </source>
</evidence>
<evidence type="ECO:0000256" key="4">
    <source>
        <dbReference type="ARBA" id="ARBA00022723"/>
    </source>
</evidence>
<dbReference type="InterPro" id="IPR013022">
    <property type="entry name" value="Xyl_isomerase-like_TIM-brl"/>
</dbReference>
<dbReference type="PRINTS" id="PR00688">
    <property type="entry name" value="XYLOSISMRASE"/>
</dbReference>
<dbReference type="InterPro" id="IPR050337">
    <property type="entry name" value="L-rhamnose_isomerase"/>
</dbReference>
<evidence type="ECO:0000256" key="10">
    <source>
        <dbReference type="SAM" id="MobiDB-lite"/>
    </source>
</evidence>
<evidence type="ECO:0000256" key="8">
    <source>
        <dbReference type="RuleBase" id="RU000609"/>
    </source>
</evidence>
<dbReference type="InterPro" id="IPR001998">
    <property type="entry name" value="Xylose_isomerase"/>
</dbReference>
<keyword evidence="3" id="KW-0963">Cytoplasm</keyword>
<comment type="caution">
    <text evidence="12">The sequence shown here is derived from an EMBL/GenBank/DDBJ whole genome shotgun (WGS) entry which is preliminary data.</text>
</comment>
<dbReference type="InterPro" id="IPR036237">
    <property type="entry name" value="Xyl_isomerase-like_sf"/>
</dbReference>
<evidence type="ECO:0000313" key="12">
    <source>
        <dbReference type="EMBL" id="TDC85750.1"/>
    </source>
</evidence>
<feature type="region of interest" description="Disordered" evidence="10">
    <location>
        <begin position="332"/>
        <end position="358"/>
    </location>
</feature>
<feature type="domain" description="Xylose isomerase-like TIM barrel" evidence="11">
    <location>
        <begin position="58"/>
        <end position="284"/>
    </location>
</feature>
<dbReference type="AlphaFoldDB" id="A0A4R4U4H8"/>